<reference evidence="2" key="1">
    <citation type="journal article" date="2023" name="Plant J.">
        <title>The genome of the king protea, Protea cynaroides.</title>
        <authorList>
            <person name="Chang J."/>
            <person name="Duong T.A."/>
            <person name="Schoeman C."/>
            <person name="Ma X."/>
            <person name="Roodt D."/>
            <person name="Barker N."/>
            <person name="Li Z."/>
            <person name="Van de Peer Y."/>
            <person name="Mizrachi E."/>
        </authorList>
    </citation>
    <scope>NUCLEOTIDE SEQUENCE</scope>
    <source>
        <tissue evidence="2">Young leaves</tissue>
    </source>
</reference>
<name>A0A9Q0R112_9MAGN</name>
<evidence type="ECO:0000313" key="3">
    <source>
        <dbReference type="Proteomes" id="UP001141806"/>
    </source>
</evidence>
<dbReference type="Proteomes" id="UP001141806">
    <property type="component" value="Unassembled WGS sequence"/>
</dbReference>
<evidence type="ECO:0000313" key="2">
    <source>
        <dbReference type="EMBL" id="KAJ4979064.1"/>
    </source>
</evidence>
<dbReference type="EMBL" id="JAMYWD010000002">
    <property type="protein sequence ID" value="KAJ4979064.1"/>
    <property type="molecule type" value="Genomic_DNA"/>
</dbReference>
<feature type="region of interest" description="Disordered" evidence="1">
    <location>
        <begin position="145"/>
        <end position="184"/>
    </location>
</feature>
<proteinExistence type="predicted"/>
<accession>A0A9Q0R112</accession>
<feature type="region of interest" description="Disordered" evidence="1">
    <location>
        <begin position="197"/>
        <end position="244"/>
    </location>
</feature>
<sequence>MIPTVGMFRELFTLTTNKWKCPNTGVREVNGTYYFMRRASTRPAITKGAPSLVQYWKENFFFASIREGQTLLKRVILPLGNEWRAPDLTQVNLRVALSGWEEAVLNKMHLTKPVNFGNLQVESYLYKYGLMEGIPDDTWVRLLGEGAGPGSGLPSEAAPGRPEPSTANLHGGPAPTESAGVKRSRLEEMSDKMDAKVDATFNKLVRPSQKKASKGRTGSSGAGKDPARQKGTGATGPMITCTTQSKVKEDSWLTREVPTMDKEKGLAIESSPARFTLGCDSSEVRDRQQPCRRSHCDQDLLAQQRTLG</sequence>
<gene>
    <name evidence="2" type="ORF">NE237_009844</name>
</gene>
<dbReference type="AlphaFoldDB" id="A0A9Q0R112"/>
<comment type="caution">
    <text evidence="2">The sequence shown here is derived from an EMBL/GenBank/DDBJ whole genome shotgun (WGS) entry which is preliminary data.</text>
</comment>
<keyword evidence="3" id="KW-1185">Reference proteome</keyword>
<evidence type="ECO:0000256" key="1">
    <source>
        <dbReference type="SAM" id="MobiDB-lite"/>
    </source>
</evidence>
<organism evidence="2 3">
    <name type="scientific">Protea cynaroides</name>
    <dbReference type="NCBI Taxonomy" id="273540"/>
    <lineage>
        <taxon>Eukaryota</taxon>
        <taxon>Viridiplantae</taxon>
        <taxon>Streptophyta</taxon>
        <taxon>Embryophyta</taxon>
        <taxon>Tracheophyta</taxon>
        <taxon>Spermatophyta</taxon>
        <taxon>Magnoliopsida</taxon>
        <taxon>Proteales</taxon>
        <taxon>Proteaceae</taxon>
        <taxon>Protea</taxon>
    </lineage>
</organism>
<protein>
    <submittedName>
        <fullName evidence="2">Uncharacterized protein</fullName>
    </submittedName>
</protein>